<comment type="similarity">
    <text evidence="1 2">Belongs to the BCP1 family.</text>
</comment>
<dbReference type="Proteomes" id="UP001566132">
    <property type="component" value="Unassembled WGS sequence"/>
</dbReference>
<protein>
    <recommendedName>
        <fullName evidence="2">Protein BCCIP homolog</fullName>
    </recommendedName>
</protein>
<feature type="compositionally biased region" description="Basic residues" evidence="3">
    <location>
        <begin position="1"/>
        <end position="10"/>
    </location>
</feature>
<proteinExistence type="inferred from homology"/>
<evidence type="ECO:0000313" key="4">
    <source>
        <dbReference type="EMBL" id="KAL1491521.1"/>
    </source>
</evidence>
<evidence type="ECO:0000256" key="3">
    <source>
        <dbReference type="SAM" id="MobiDB-lite"/>
    </source>
</evidence>
<evidence type="ECO:0000256" key="2">
    <source>
        <dbReference type="PIRNR" id="PIRNR028983"/>
    </source>
</evidence>
<dbReference type="Pfam" id="PF13862">
    <property type="entry name" value="BCCIP"/>
    <property type="match status" value="1"/>
</dbReference>
<keyword evidence="5" id="KW-1185">Reference proteome</keyword>
<sequence length="283" mass="32104">MAGPSKKPRKPNTTESDNESTSDESESGTYHGQQEVQATFEGRNPERCDFHGIRQLLLQLFLQAHIDLGQMTDLLIEQSGIGSVLKQSLNDSDDEDDMDLTEDSDVFGITSVINLTSHNETPCVKQFFALLEEFSLQHASKEAQENMKAIFQQNNKLGFLINERFVNIPAKISAVMLNSLKDEIEKIKKKDKSYEFDYLILISKTSKPKVFLGGEEVFSNDEEEIFKKYADLTFDFSVENQSDSGLSGRWLSEDKPMIPFRRVLIFKANKLETIVSEITVLVQ</sequence>
<accession>A0ABD1EAX1</accession>
<dbReference type="InterPro" id="IPR025602">
    <property type="entry name" value="BCP1_family"/>
</dbReference>
<reference evidence="4 5" key="1">
    <citation type="submission" date="2024-05" db="EMBL/GenBank/DDBJ databases">
        <title>Genetic variation in Jamaican populations of the coffee berry borer (Hypothenemus hampei).</title>
        <authorList>
            <person name="Errbii M."/>
            <person name="Myrie A."/>
        </authorList>
    </citation>
    <scope>NUCLEOTIDE SEQUENCE [LARGE SCALE GENOMIC DNA]</scope>
    <source>
        <strain evidence="4">JA-Hopewell-2020-01-JO</strain>
        <tissue evidence="4">Whole body</tissue>
    </source>
</reference>
<gene>
    <name evidence="4" type="ORF">ABEB36_012105</name>
</gene>
<dbReference type="PANTHER" id="PTHR13261:SF0">
    <property type="entry name" value="BRCA2 AND CDKN1A-INTERACTING PROTEIN"/>
    <property type="match status" value="1"/>
</dbReference>
<dbReference type="EMBL" id="JBDJPC010000009">
    <property type="protein sequence ID" value="KAL1491521.1"/>
    <property type="molecule type" value="Genomic_DNA"/>
</dbReference>
<evidence type="ECO:0000256" key="1">
    <source>
        <dbReference type="ARBA" id="ARBA00006781"/>
    </source>
</evidence>
<evidence type="ECO:0000313" key="5">
    <source>
        <dbReference type="Proteomes" id="UP001566132"/>
    </source>
</evidence>
<feature type="region of interest" description="Disordered" evidence="3">
    <location>
        <begin position="1"/>
        <end position="36"/>
    </location>
</feature>
<feature type="compositionally biased region" description="Acidic residues" evidence="3">
    <location>
        <begin position="16"/>
        <end position="26"/>
    </location>
</feature>
<name>A0ABD1EAX1_HYPHA</name>
<organism evidence="4 5">
    <name type="scientific">Hypothenemus hampei</name>
    <name type="common">Coffee berry borer</name>
    <dbReference type="NCBI Taxonomy" id="57062"/>
    <lineage>
        <taxon>Eukaryota</taxon>
        <taxon>Metazoa</taxon>
        <taxon>Ecdysozoa</taxon>
        <taxon>Arthropoda</taxon>
        <taxon>Hexapoda</taxon>
        <taxon>Insecta</taxon>
        <taxon>Pterygota</taxon>
        <taxon>Neoptera</taxon>
        <taxon>Endopterygota</taxon>
        <taxon>Coleoptera</taxon>
        <taxon>Polyphaga</taxon>
        <taxon>Cucujiformia</taxon>
        <taxon>Curculionidae</taxon>
        <taxon>Scolytinae</taxon>
        <taxon>Hypothenemus</taxon>
    </lineage>
</organism>
<dbReference type="PANTHER" id="PTHR13261">
    <property type="entry name" value="BRCA2 AND CDKN1A INTERACTING PROTEIN"/>
    <property type="match status" value="1"/>
</dbReference>
<comment type="caution">
    <text evidence="4">The sequence shown here is derived from an EMBL/GenBank/DDBJ whole genome shotgun (WGS) entry which is preliminary data.</text>
</comment>
<dbReference type="PIRSF" id="PIRSF028983">
    <property type="entry name" value="BCP1"/>
    <property type="match status" value="1"/>
</dbReference>
<dbReference type="AlphaFoldDB" id="A0ABD1EAX1"/>